<feature type="chain" id="PRO_5047255519" description="Tetratricopeptide repeat protein" evidence="4">
    <location>
        <begin position="21"/>
        <end position="181"/>
    </location>
</feature>
<keyword evidence="2 3" id="KW-0802">TPR repeat</keyword>
<dbReference type="Proteomes" id="UP001528040">
    <property type="component" value="Unassembled WGS sequence"/>
</dbReference>
<dbReference type="Gene3D" id="1.25.40.10">
    <property type="entry name" value="Tetratricopeptide repeat domain"/>
    <property type="match status" value="1"/>
</dbReference>
<dbReference type="RefSeq" id="WP_271054273.1">
    <property type="nucleotide sequence ID" value="NZ_JAQIIO010000005.1"/>
</dbReference>
<accession>A0ABT4W4A5</accession>
<feature type="signal peptide" evidence="4">
    <location>
        <begin position="1"/>
        <end position="20"/>
    </location>
</feature>
<keyword evidence="1" id="KW-0677">Repeat</keyword>
<evidence type="ECO:0000256" key="1">
    <source>
        <dbReference type="ARBA" id="ARBA00022737"/>
    </source>
</evidence>
<dbReference type="InterPro" id="IPR019734">
    <property type="entry name" value="TPR_rpt"/>
</dbReference>
<evidence type="ECO:0000256" key="2">
    <source>
        <dbReference type="ARBA" id="ARBA00022803"/>
    </source>
</evidence>
<dbReference type="PANTHER" id="PTHR45586:SF1">
    <property type="entry name" value="LIPOPOLYSACCHARIDE ASSEMBLY PROTEIN B"/>
    <property type="match status" value="1"/>
</dbReference>
<dbReference type="SUPFAM" id="SSF48452">
    <property type="entry name" value="TPR-like"/>
    <property type="match status" value="1"/>
</dbReference>
<reference evidence="5 6" key="1">
    <citation type="submission" date="2023-01" db="EMBL/GenBank/DDBJ databases">
        <authorList>
            <person name="Yoon J.-W."/>
        </authorList>
    </citation>
    <scope>NUCLEOTIDE SEQUENCE [LARGE SCALE GENOMIC DNA]</scope>
    <source>
        <strain evidence="5 6">KMU-50</strain>
    </source>
</reference>
<name>A0ABT4W4A5_9RHOB</name>
<evidence type="ECO:0008006" key="7">
    <source>
        <dbReference type="Google" id="ProtNLM"/>
    </source>
</evidence>
<feature type="repeat" description="TPR" evidence="3">
    <location>
        <begin position="130"/>
        <end position="163"/>
    </location>
</feature>
<evidence type="ECO:0000256" key="4">
    <source>
        <dbReference type="SAM" id="SignalP"/>
    </source>
</evidence>
<keyword evidence="4" id="KW-0732">Signal</keyword>
<dbReference type="EMBL" id="JAQIIO010000005">
    <property type="protein sequence ID" value="MDA5094563.1"/>
    <property type="molecule type" value="Genomic_DNA"/>
</dbReference>
<dbReference type="Pfam" id="PF13432">
    <property type="entry name" value="TPR_16"/>
    <property type="match status" value="1"/>
</dbReference>
<dbReference type="PANTHER" id="PTHR45586">
    <property type="entry name" value="TPR REPEAT-CONTAINING PROTEIN PA4667"/>
    <property type="match status" value="1"/>
</dbReference>
<sequence length="181" mass="20282">MKLIICAICLALCATFPATAQDQQDVSMDVLFSQLKEADDSNWLALEQTIQSRWARSGSNAMDLLAQRGREAIEREDLEAAFDHLGALTDHAPDFAEGWHMRATAFFRAERFGLALEDLRRVLVLEPRHFDALEGVAVVMEMLGEPEMALSFYRQVLAIHPRNADVKEAVARLNLQLGTNI</sequence>
<dbReference type="InterPro" id="IPR051012">
    <property type="entry name" value="CellSynth/LPSAsmb/PSIAsmb"/>
</dbReference>
<evidence type="ECO:0000256" key="3">
    <source>
        <dbReference type="PROSITE-ProRule" id="PRU00339"/>
    </source>
</evidence>
<dbReference type="InterPro" id="IPR011990">
    <property type="entry name" value="TPR-like_helical_dom_sf"/>
</dbReference>
<feature type="repeat" description="TPR" evidence="3">
    <location>
        <begin position="96"/>
        <end position="129"/>
    </location>
</feature>
<keyword evidence="6" id="KW-1185">Reference proteome</keyword>
<gene>
    <name evidence="5" type="ORF">O2N63_10750</name>
</gene>
<proteinExistence type="predicted"/>
<evidence type="ECO:0000313" key="5">
    <source>
        <dbReference type="EMBL" id="MDA5094563.1"/>
    </source>
</evidence>
<evidence type="ECO:0000313" key="6">
    <source>
        <dbReference type="Proteomes" id="UP001528040"/>
    </source>
</evidence>
<comment type="caution">
    <text evidence="5">The sequence shown here is derived from an EMBL/GenBank/DDBJ whole genome shotgun (WGS) entry which is preliminary data.</text>
</comment>
<organism evidence="5 6">
    <name type="scientific">Aliiroseovarius salicola</name>
    <dbReference type="NCBI Taxonomy" id="3009082"/>
    <lineage>
        <taxon>Bacteria</taxon>
        <taxon>Pseudomonadati</taxon>
        <taxon>Pseudomonadota</taxon>
        <taxon>Alphaproteobacteria</taxon>
        <taxon>Rhodobacterales</taxon>
        <taxon>Paracoccaceae</taxon>
        <taxon>Aliiroseovarius</taxon>
    </lineage>
</organism>
<dbReference type="PROSITE" id="PS50005">
    <property type="entry name" value="TPR"/>
    <property type="match status" value="2"/>
</dbReference>
<protein>
    <recommendedName>
        <fullName evidence="7">Tetratricopeptide repeat protein</fullName>
    </recommendedName>
</protein>
<dbReference type="SMART" id="SM00028">
    <property type="entry name" value="TPR"/>
    <property type="match status" value="3"/>
</dbReference>